<dbReference type="EMBL" id="GGFM01011094">
    <property type="protein sequence ID" value="MBW31845.1"/>
    <property type="molecule type" value="Transcribed_RNA"/>
</dbReference>
<accession>A0A2M3ZTM4</accession>
<organism evidence="1">
    <name type="scientific">Anopheles braziliensis</name>
    <dbReference type="NCBI Taxonomy" id="58242"/>
    <lineage>
        <taxon>Eukaryota</taxon>
        <taxon>Metazoa</taxon>
        <taxon>Ecdysozoa</taxon>
        <taxon>Arthropoda</taxon>
        <taxon>Hexapoda</taxon>
        <taxon>Insecta</taxon>
        <taxon>Pterygota</taxon>
        <taxon>Neoptera</taxon>
        <taxon>Endopterygota</taxon>
        <taxon>Diptera</taxon>
        <taxon>Nematocera</taxon>
        <taxon>Culicoidea</taxon>
        <taxon>Culicidae</taxon>
        <taxon>Anophelinae</taxon>
        <taxon>Anopheles</taxon>
    </lineage>
</organism>
<dbReference type="AlphaFoldDB" id="A0A2M3ZTM4"/>
<protein>
    <submittedName>
        <fullName evidence="1">Putative secreted peptide</fullName>
    </submittedName>
</protein>
<proteinExistence type="predicted"/>
<evidence type="ECO:0000313" key="1">
    <source>
        <dbReference type="EMBL" id="MBW31845.1"/>
    </source>
</evidence>
<name>A0A2M3ZTM4_9DIPT</name>
<sequence length="176" mass="20490">MQQLRWHRIHIIFLVIGKLLALHGSVIIERVRVVTVRVVTSIIPTGRVVQIMLPFAGSRQTTHTPIATRYSTIGFDELRKVHLDDVLREVRDHEPIALLRRQLRHLDLYRAHGALDERVIAVRFVRHVDHLFRHLQPDRLLLAPHVDQLHDAALYLLDALLVAERRKDGGLLERQR</sequence>
<reference evidence="1" key="1">
    <citation type="submission" date="2018-01" db="EMBL/GenBank/DDBJ databases">
        <title>An insight into the sialome of Amazonian anophelines.</title>
        <authorList>
            <person name="Ribeiro J.M."/>
            <person name="Scarpassa V."/>
            <person name="Calvo E."/>
        </authorList>
    </citation>
    <scope>NUCLEOTIDE SEQUENCE</scope>
    <source>
        <tissue evidence="1">Salivary glands</tissue>
    </source>
</reference>